<feature type="domain" description="Acyltransferase 3" evidence="2">
    <location>
        <begin position="23"/>
        <end position="348"/>
    </location>
</feature>
<proteinExistence type="predicted"/>
<name>A0ABT2TT59_9FIRM</name>
<feature type="transmembrane region" description="Helical" evidence="1">
    <location>
        <begin position="65"/>
        <end position="86"/>
    </location>
</feature>
<sequence>MSSSKSQSNPECPVFFSKNVTFVLKGAGIILMLFHHLFSCSADLVEKYHVSSRLIPIDKIMTLSALSKICVAIFVFLSACGITISLRQKPKDQQTGYVWHRYKKLAFGFLIVYLISILTFFLRVDRLGIYFKEGGLKGIFYMIIDASGLASFFGTPSYNETWWYMSVAILMVFAMPLLISLYDHFGLSAVVVAAMLTYLGIPLTAFTTYLFTMLLGIMAASENIYGYLFSLRKKLKSIKSDTVFYSLALVFFAFLFLVILTFRFKCGHEDLTDGLLALILSGIFFILTDLKGFRFPFLSLLGKHSMNMFLLHTLIFEYYFTDFIYSFHNWLLITLVLLCASLAISAVIDFFKSKYSVYH</sequence>
<reference evidence="3 4" key="1">
    <citation type="journal article" date="2021" name="ISME Commun">
        <title>Automated analysis of genomic sequences facilitates high-throughput and comprehensive description of bacteria.</title>
        <authorList>
            <person name="Hitch T.C.A."/>
        </authorList>
    </citation>
    <scope>NUCLEOTIDE SEQUENCE [LARGE SCALE GENOMIC DNA]</scope>
    <source>
        <strain evidence="3 4">Sanger_23</strain>
    </source>
</reference>
<keyword evidence="1" id="KW-0472">Membrane</keyword>
<feature type="transmembrane region" description="Helical" evidence="1">
    <location>
        <begin position="136"/>
        <end position="155"/>
    </location>
</feature>
<feature type="transmembrane region" description="Helical" evidence="1">
    <location>
        <begin position="106"/>
        <end position="124"/>
    </location>
</feature>
<dbReference type="Pfam" id="PF01757">
    <property type="entry name" value="Acyl_transf_3"/>
    <property type="match status" value="1"/>
</dbReference>
<feature type="transmembrane region" description="Helical" evidence="1">
    <location>
        <begin position="242"/>
        <end position="262"/>
    </location>
</feature>
<feature type="transmembrane region" description="Helical" evidence="1">
    <location>
        <begin position="20"/>
        <end position="45"/>
    </location>
</feature>
<dbReference type="GO" id="GO:0016746">
    <property type="term" value="F:acyltransferase activity"/>
    <property type="evidence" value="ECO:0007669"/>
    <property type="project" value="UniProtKB-KW"/>
</dbReference>
<keyword evidence="3" id="KW-0808">Transferase</keyword>
<comment type="caution">
    <text evidence="3">The sequence shown here is derived from an EMBL/GenBank/DDBJ whole genome shotgun (WGS) entry which is preliminary data.</text>
</comment>
<keyword evidence="4" id="KW-1185">Reference proteome</keyword>
<dbReference type="Proteomes" id="UP001652409">
    <property type="component" value="Unassembled WGS sequence"/>
</dbReference>
<keyword evidence="1" id="KW-1133">Transmembrane helix</keyword>
<dbReference type="RefSeq" id="WP_158421454.1">
    <property type="nucleotide sequence ID" value="NZ_JAOQJL010000013.1"/>
</dbReference>
<dbReference type="EMBL" id="JAOQJL010000013">
    <property type="protein sequence ID" value="MCU6765426.1"/>
    <property type="molecule type" value="Genomic_DNA"/>
</dbReference>
<evidence type="ECO:0000256" key="1">
    <source>
        <dbReference type="SAM" id="Phobius"/>
    </source>
</evidence>
<keyword evidence="3" id="KW-0012">Acyltransferase</keyword>
<evidence type="ECO:0000313" key="3">
    <source>
        <dbReference type="EMBL" id="MCU6765426.1"/>
    </source>
</evidence>
<organism evidence="3 4">
    <name type="scientific">Blautia ammoniilytica</name>
    <dbReference type="NCBI Taxonomy" id="2981782"/>
    <lineage>
        <taxon>Bacteria</taxon>
        <taxon>Bacillati</taxon>
        <taxon>Bacillota</taxon>
        <taxon>Clostridia</taxon>
        <taxon>Lachnospirales</taxon>
        <taxon>Lachnospiraceae</taxon>
        <taxon>Blautia</taxon>
    </lineage>
</organism>
<evidence type="ECO:0000259" key="2">
    <source>
        <dbReference type="Pfam" id="PF01757"/>
    </source>
</evidence>
<dbReference type="InterPro" id="IPR002656">
    <property type="entry name" value="Acyl_transf_3_dom"/>
</dbReference>
<feature type="transmembrane region" description="Helical" evidence="1">
    <location>
        <begin position="185"/>
        <end position="203"/>
    </location>
</feature>
<accession>A0ABT2TT59</accession>
<feature type="transmembrane region" description="Helical" evidence="1">
    <location>
        <begin position="161"/>
        <end position="178"/>
    </location>
</feature>
<keyword evidence="1" id="KW-0812">Transmembrane</keyword>
<gene>
    <name evidence="3" type="ORF">OCV61_08360</name>
</gene>
<feature type="transmembrane region" description="Helical" evidence="1">
    <location>
        <begin position="327"/>
        <end position="351"/>
    </location>
</feature>
<protein>
    <submittedName>
        <fullName evidence="3">Acyltransferase family protein</fullName>
    </submittedName>
</protein>
<feature type="transmembrane region" description="Helical" evidence="1">
    <location>
        <begin position="274"/>
        <end position="293"/>
    </location>
</feature>
<evidence type="ECO:0000313" key="4">
    <source>
        <dbReference type="Proteomes" id="UP001652409"/>
    </source>
</evidence>